<name>A0A1W1XGI1_9CLOT</name>
<dbReference type="SUPFAM" id="SSF55031">
    <property type="entry name" value="Bacterial exopeptidase dimerisation domain"/>
    <property type="match status" value="1"/>
</dbReference>
<dbReference type="PIRSF" id="PIRSF001235">
    <property type="entry name" value="Amidase_carbamoylase"/>
    <property type="match status" value="1"/>
</dbReference>
<evidence type="ECO:0000256" key="1">
    <source>
        <dbReference type="ARBA" id="ARBA00006153"/>
    </source>
</evidence>
<keyword evidence="2 5" id="KW-0378">Hydrolase</keyword>
<feature type="binding site" evidence="4">
    <location>
        <position position="214"/>
    </location>
    <ligand>
        <name>allantoate</name>
        <dbReference type="ChEBI" id="CHEBI:17536"/>
    </ligand>
</feature>
<gene>
    <name evidence="5" type="ORF">SAMN02745134_01653</name>
</gene>
<keyword evidence="3" id="KW-0862">Zinc</keyword>
<dbReference type="CDD" id="cd03884">
    <property type="entry name" value="M20_bAS"/>
    <property type="match status" value="1"/>
</dbReference>
<evidence type="ECO:0000313" key="6">
    <source>
        <dbReference type="Proteomes" id="UP000192468"/>
    </source>
</evidence>
<feature type="binding site" evidence="3">
    <location>
        <position position="83"/>
    </location>
    <ligand>
        <name>Zn(2+)</name>
        <dbReference type="ChEBI" id="CHEBI:29105"/>
        <label>1</label>
    </ligand>
</feature>
<dbReference type="GO" id="GO:0046872">
    <property type="term" value="F:metal ion binding"/>
    <property type="evidence" value="ECO:0007669"/>
    <property type="project" value="UniProtKB-KW"/>
</dbReference>
<dbReference type="Gene3D" id="3.30.70.360">
    <property type="match status" value="1"/>
</dbReference>
<reference evidence="5 6" key="1">
    <citation type="submission" date="2017-04" db="EMBL/GenBank/DDBJ databases">
        <authorList>
            <person name="Afonso C.L."/>
            <person name="Miller P.J."/>
            <person name="Scott M.A."/>
            <person name="Spackman E."/>
            <person name="Goraichik I."/>
            <person name="Dimitrov K.M."/>
            <person name="Suarez D.L."/>
            <person name="Swayne D.E."/>
        </authorList>
    </citation>
    <scope>NUCLEOTIDE SEQUENCE [LARGE SCALE GENOMIC DNA]</scope>
    <source>
        <strain evidence="5 6">DSM 12555</strain>
    </source>
</reference>
<dbReference type="SUPFAM" id="SSF53187">
    <property type="entry name" value="Zn-dependent exopeptidases"/>
    <property type="match status" value="1"/>
</dbReference>
<protein>
    <submittedName>
        <fullName evidence="5">N-carbamoyl-L-amino-acid hydrolase</fullName>
    </submittedName>
</protein>
<accession>A0A1W1XGI1</accession>
<dbReference type="InterPro" id="IPR036264">
    <property type="entry name" value="Bact_exopeptidase_dim_dom"/>
</dbReference>
<proteinExistence type="inferred from homology"/>
<dbReference type="AlphaFoldDB" id="A0A1W1XGI1"/>
<feature type="binding site" evidence="3">
    <location>
        <position position="189"/>
    </location>
    <ligand>
        <name>Zn(2+)</name>
        <dbReference type="ChEBI" id="CHEBI:29105"/>
        <label>1</label>
    </ligand>
</feature>
<feature type="binding site" evidence="3">
    <location>
        <position position="94"/>
    </location>
    <ligand>
        <name>Zn(2+)</name>
        <dbReference type="ChEBI" id="CHEBI:29105"/>
        <label>2</label>
    </ligand>
</feature>
<feature type="binding site" evidence="3">
    <location>
        <position position="382"/>
    </location>
    <ligand>
        <name>Zn(2+)</name>
        <dbReference type="ChEBI" id="CHEBI:29105"/>
        <label>2</label>
    </ligand>
</feature>
<dbReference type="InterPro" id="IPR010158">
    <property type="entry name" value="Amidase_Cbmase"/>
</dbReference>
<evidence type="ECO:0000256" key="4">
    <source>
        <dbReference type="PIRSR" id="PIRSR001235-2"/>
    </source>
</evidence>
<dbReference type="InterPro" id="IPR002933">
    <property type="entry name" value="Peptidase_M20"/>
</dbReference>
<evidence type="ECO:0000256" key="2">
    <source>
        <dbReference type="ARBA" id="ARBA00022801"/>
    </source>
</evidence>
<keyword evidence="3" id="KW-0479">Metal-binding</keyword>
<feature type="binding site" evidence="3">
    <location>
        <position position="94"/>
    </location>
    <ligand>
        <name>Zn(2+)</name>
        <dbReference type="ChEBI" id="CHEBI:29105"/>
        <label>1</label>
    </ligand>
</feature>
<evidence type="ECO:0000313" key="5">
    <source>
        <dbReference type="EMBL" id="SMC22621.1"/>
    </source>
</evidence>
<comment type="cofactor">
    <cofactor evidence="3">
        <name>Zn(2+)</name>
        <dbReference type="ChEBI" id="CHEBI:29105"/>
    </cofactor>
    <text evidence="3">Binds 2 Zn(2+) ions per subunit.</text>
</comment>
<dbReference type="Pfam" id="PF01546">
    <property type="entry name" value="Peptidase_M20"/>
    <property type="match status" value="1"/>
</dbReference>
<dbReference type="GO" id="GO:0016813">
    <property type="term" value="F:hydrolase activity, acting on carbon-nitrogen (but not peptide) bonds, in linear amidines"/>
    <property type="evidence" value="ECO:0007669"/>
    <property type="project" value="InterPro"/>
</dbReference>
<keyword evidence="6" id="KW-1185">Reference proteome</keyword>
<sequence length="412" mass="45607">MNMLLINEVRIIERLNLLSQFGQNNGGGIDRAFGSEADIEARNWLKNLWENELNFKVKIDSIANMWARVDGNEKLPAIVLGSHHDTVASGGKYDGAMGIILATEILQVIKENNYKLRHPLELVSFTAEEPNKFNLSTLGSRVASGKLELSSISEVEGLKEAIKKAGGDLEKTENVKISAGAMSSFIECHIEQGRRLFDKKLSLAVVPKVTGIYREMIKVVGETNHAGTTIMEHRHDALMAASELCLGFEKIVKEIHKDDVVGTVGKLEVNPNSVNIIPGEINLVMEFRTPNFSDAEIIYKKINECILEIENERGVKIIANTMLKQIEVLMDRFIVDTLNTALEELKEPKVELVSMAGHDAVHMSSITKTAMLFVSSVNGKSHCADEYTKDEDVIKAANALLKAVLILDKELD</sequence>
<dbReference type="NCBIfam" id="TIGR01879">
    <property type="entry name" value="hydantase"/>
    <property type="match status" value="1"/>
</dbReference>
<dbReference type="EMBL" id="FWXH01000004">
    <property type="protein sequence ID" value="SMC22621.1"/>
    <property type="molecule type" value="Genomic_DNA"/>
</dbReference>
<organism evidence="5 6">
    <name type="scientific">Clostridium acidisoli DSM 12555</name>
    <dbReference type="NCBI Taxonomy" id="1121291"/>
    <lineage>
        <taxon>Bacteria</taxon>
        <taxon>Bacillati</taxon>
        <taxon>Bacillota</taxon>
        <taxon>Clostridia</taxon>
        <taxon>Eubacteriales</taxon>
        <taxon>Clostridiaceae</taxon>
        <taxon>Clostridium</taxon>
    </lineage>
</organism>
<dbReference type="STRING" id="1121291.SAMN02745134_01653"/>
<feature type="binding site" evidence="4">
    <location>
        <position position="288"/>
    </location>
    <ligand>
        <name>allantoate</name>
        <dbReference type="ChEBI" id="CHEBI:17536"/>
    </ligand>
</feature>
<feature type="binding site" evidence="4">
    <location>
        <position position="275"/>
    </location>
    <ligand>
        <name>allantoate</name>
        <dbReference type="ChEBI" id="CHEBI:17536"/>
    </ligand>
</feature>
<dbReference type="PANTHER" id="PTHR32494">
    <property type="entry name" value="ALLANTOATE DEIMINASE-RELATED"/>
    <property type="match status" value="1"/>
</dbReference>
<evidence type="ECO:0000256" key="3">
    <source>
        <dbReference type="PIRSR" id="PIRSR001235-1"/>
    </source>
</evidence>
<dbReference type="Gene3D" id="3.40.630.10">
    <property type="entry name" value="Zn peptidases"/>
    <property type="match status" value="1"/>
</dbReference>
<dbReference type="PANTHER" id="PTHR32494:SF5">
    <property type="entry name" value="ALLANTOATE AMIDOHYDROLASE"/>
    <property type="match status" value="1"/>
</dbReference>
<dbReference type="Proteomes" id="UP000192468">
    <property type="component" value="Unassembled WGS sequence"/>
</dbReference>
<comment type="similarity">
    <text evidence="1">Belongs to the peptidase M20 family.</text>
</comment>
<feature type="binding site" evidence="3">
    <location>
        <position position="129"/>
    </location>
    <ligand>
        <name>Zn(2+)</name>
        <dbReference type="ChEBI" id="CHEBI:29105"/>
        <label>2</label>
    </ligand>
</feature>